<dbReference type="OrthoDB" id="23255at2759"/>
<dbReference type="EMBL" id="GL883007">
    <property type="protein sequence ID" value="EGG24035.1"/>
    <property type="molecule type" value="Genomic_DNA"/>
</dbReference>
<dbReference type="Gene3D" id="1.10.150.50">
    <property type="entry name" value="Transcription Factor, Ets-1"/>
    <property type="match status" value="1"/>
</dbReference>
<name>F4PKB1_CACFS</name>
<dbReference type="RefSeq" id="XP_004361886.1">
    <property type="nucleotide sequence ID" value="XM_004361829.1"/>
</dbReference>
<organism evidence="1 2">
    <name type="scientific">Cavenderia fasciculata</name>
    <name type="common">Slime mold</name>
    <name type="synonym">Dictyostelium fasciculatum</name>
    <dbReference type="NCBI Taxonomy" id="261658"/>
    <lineage>
        <taxon>Eukaryota</taxon>
        <taxon>Amoebozoa</taxon>
        <taxon>Evosea</taxon>
        <taxon>Eumycetozoa</taxon>
        <taxon>Dictyostelia</taxon>
        <taxon>Acytosteliales</taxon>
        <taxon>Cavenderiaceae</taxon>
        <taxon>Cavenderia</taxon>
    </lineage>
</organism>
<dbReference type="Proteomes" id="UP000007797">
    <property type="component" value="Unassembled WGS sequence"/>
</dbReference>
<evidence type="ECO:0000313" key="1">
    <source>
        <dbReference type="EMBL" id="EGG24035.1"/>
    </source>
</evidence>
<dbReference type="KEGG" id="dfa:DFA_06173"/>
<gene>
    <name evidence="1" type="ORF">DFA_06173</name>
</gene>
<proteinExistence type="predicted"/>
<sequence length="158" mass="18182">MSGTDNTNPIQDKSKTWEQWNIEEVYGWAKNQSDGEDYAQALKDQSIKGQFLKNLTFARLTQSDGPYKFKDGSAYSLLESIEKLTKNPSLFPLSHYFCQTYLIAASTNHHHSNLVILFCFVCSHITGLHLPQCCWSIYLQLFQILYQPITIHITGYIH</sequence>
<dbReference type="AlphaFoldDB" id="F4PKB1"/>
<accession>F4PKB1</accession>
<evidence type="ECO:0008006" key="3">
    <source>
        <dbReference type="Google" id="ProtNLM"/>
    </source>
</evidence>
<evidence type="ECO:0000313" key="2">
    <source>
        <dbReference type="Proteomes" id="UP000007797"/>
    </source>
</evidence>
<dbReference type="GeneID" id="14876439"/>
<dbReference type="InterPro" id="IPR013761">
    <property type="entry name" value="SAM/pointed_sf"/>
</dbReference>
<protein>
    <recommendedName>
        <fullName evidence="3">SAM domain-containing protein</fullName>
    </recommendedName>
</protein>
<reference evidence="2" key="1">
    <citation type="journal article" date="2011" name="Genome Res.">
        <title>Phylogeny-wide analysis of social amoeba genomes highlights ancient origins for complex intercellular communication.</title>
        <authorList>
            <person name="Heidel A.J."/>
            <person name="Lawal H.M."/>
            <person name="Felder M."/>
            <person name="Schilde C."/>
            <person name="Helps N.R."/>
            <person name="Tunggal B."/>
            <person name="Rivero F."/>
            <person name="John U."/>
            <person name="Schleicher M."/>
            <person name="Eichinger L."/>
            <person name="Platzer M."/>
            <person name="Noegel A.A."/>
            <person name="Schaap P."/>
            <person name="Gloeckner G."/>
        </authorList>
    </citation>
    <scope>NUCLEOTIDE SEQUENCE [LARGE SCALE GENOMIC DNA]</scope>
    <source>
        <strain evidence="2">SH3</strain>
    </source>
</reference>
<dbReference type="SUPFAM" id="SSF47769">
    <property type="entry name" value="SAM/Pointed domain"/>
    <property type="match status" value="1"/>
</dbReference>
<keyword evidence="2" id="KW-1185">Reference proteome</keyword>